<sequence>MGTNRKTVTRVISKLVKTRLLLHHRQLAKHIPDTRPFTRRHLANMLNRYKMVYVKPDGGSLGVGVVRVEKRGSSYRYQSGIRSFTFGTFEELFTTLKKHAGSRRYLVQKGIHLLKFEGRPFDFRVMIQKNPARQWEPTGTVGRVAHPRKIVTNGSQGSTIYPATDLMKGHADGHKAVEVLRQMNRIARLTAARFSRTYPAINELGLDIAVDRNMKPWILEVNTHPDPCPFTKLEDKKAIRKIVAFAKTYGRRYCLKCAKAKKGR</sequence>
<evidence type="ECO:0000313" key="1">
    <source>
        <dbReference type="EMBL" id="TBL76068.1"/>
    </source>
</evidence>
<dbReference type="OrthoDB" id="7869153at2"/>
<protein>
    <submittedName>
        <fullName evidence="1">YheC/YheD family protein</fullName>
    </submittedName>
</protein>
<name>A0A4Q9DPC1_9BACL</name>
<keyword evidence="2" id="KW-1185">Reference proteome</keyword>
<gene>
    <name evidence="1" type="ORF">EYB31_21200</name>
</gene>
<dbReference type="EMBL" id="SIRE01000015">
    <property type="protein sequence ID" value="TBL76068.1"/>
    <property type="molecule type" value="Genomic_DNA"/>
</dbReference>
<dbReference type="AlphaFoldDB" id="A0A4Q9DPC1"/>
<accession>A0A4Q9DPC1</accession>
<evidence type="ECO:0000313" key="2">
    <source>
        <dbReference type="Proteomes" id="UP000293142"/>
    </source>
</evidence>
<comment type="caution">
    <text evidence="1">The sequence shown here is derived from an EMBL/GenBank/DDBJ whole genome shotgun (WGS) entry which is preliminary data.</text>
</comment>
<dbReference type="SUPFAM" id="SSF56059">
    <property type="entry name" value="Glutathione synthetase ATP-binding domain-like"/>
    <property type="match status" value="1"/>
</dbReference>
<dbReference type="Proteomes" id="UP000293142">
    <property type="component" value="Unassembled WGS sequence"/>
</dbReference>
<dbReference type="Pfam" id="PF14398">
    <property type="entry name" value="ATPgrasp_YheCD"/>
    <property type="match status" value="1"/>
</dbReference>
<dbReference type="InterPro" id="IPR026838">
    <property type="entry name" value="YheC/D"/>
</dbReference>
<dbReference type="RefSeq" id="WP_131015413.1">
    <property type="nucleotide sequence ID" value="NZ_SIRE01000015.1"/>
</dbReference>
<proteinExistence type="predicted"/>
<dbReference type="Gene3D" id="3.30.470.20">
    <property type="entry name" value="ATP-grasp fold, B domain"/>
    <property type="match status" value="1"/>
</dbReference>
<organism evidence="1 2">
    <name type="scientific">Paenibacillus thalictri</name>
    <dbReference type="NCBI Taxonomy" id="2527873"/>
    <lineage>
        <taxon>Bacteria</taxon>
        <taxon>Bacillati</taxon>
        <taxon>Bacillota</taxon>
        <taxon>Bacilli</taxon>
        <taxon>Bacillales</taxon>
        <taxon>Paenibacillaceae</taxon>
        <taxon>Paenibacillus</taxon>
    </lineage>
</organism>
<reference evidence="1 2" key="1">
    <citation type="submission" date="2019-02" db="EMBL/GenBank/DDBJ databases">
        <title>Paenibacillus sp. nov., isolated from surface-sterilized tissue of Thalictrum simplex L.</title>
        <authorList>
            <person name="Tuo L."/>
        </authorList>
    </citation>
    <scope>NUCLEOTIDE SEQUENCE [LARGE SCALE GENOMIC DNA]</scope>
    <source>
        <strain evidence="1 2">N2SHLJ1</strain>
    </source>
</reference>